<reference evidence="8 9" key="1">
    <citation type="submission" date="2015-09" db="EMBL/GenBank/DDBJ databases">
        <authorList>
            <consortium name="Pathogen Informatics"/>
        </authorList>
    </citation>
    <scope>NUCLEOTIDE SEQUENCE [LARGE SCALE GENOMIC DNA]</scope>
    <source>
        <strain evidence="8 9">2789STDY5834863</strain>
    </source>
</reference>
<evidence type="ECO:0000256" key="4">
    <source>
        <dbReference type="ARBA" id="ARBA00023125"/>
    </source>
</evidence>
<sequence>MASIKKRKSTFSVIYWYLDNAGERKQKWDTLETKKEAKQRKAFVEYYQEKYGYVIVPLEEQFARQIDESKKELDSTDEDITLCDFLKIFVNLYGTSKWSPSTFSSKVGTIENYINPLIGDWKLNEITTKKLSAYYNDLLSVPEVPRANRKATGRCVQPANIKKIHDIIRCALNQAIRWEYIDTNKRNPASLATLPKVPKVKRKVWSVDTFREAIQQSDDDLLTICMHLAFSCSMRIGEITGLTWEDVVIDEQSIATNNARVIINKELSRVNAQAMQKLKEKDIIKIFPTQKPHCTTRLVLKTPKTETSNRTVWLPKTVAELLVQYQKDQKELQEFLGDAYNNYNLVIALENGNPVESRIVRDRFQKLCEQNGYEQVVFHSLRHLSTGYKLKMTNGDVKSVQGDTGHAEAEMVTDVYSEIIDEDRRYNAQKMDEQFYSTLNHDSEMQPQNEEVQPENNGLSDSDMELLQFLKSLTPEMKAMLLKQSASK</sequence>
<dbReference type="InterPro" id="IPR011010">
    <property type="entry name" value="DNA_brk_join_enz"/>
</dbReference>
<organism evidence="8 9">
    <name type="scientific">Blautia wexlerae</name>
    <dbReference type="NCBI Taxonomy" id="418240"/>
    <lineage>
        <taxon>Bacteria</taxon>
        <taxon>Bacillati</taxon>
        <taxon>Bacillota</taxon>
        <taxon>Clostridia</taxon>
        <taxon>Lachnospirales</taxon>
        <taxon>Lachnospiraceae</taxon>
        <taxon>Blautia</taxon>
    </lineage>
</organism>
<gene>
    <name evidence="8" type="ORF">ERS852478_02166</name>
</gene>
<protein>
    <submittedName>
        <fullName evidence="8">Site-specific tyrosine recombinase XerC</fullName>
    </submittedName>
</protein>
<dbReference type="GO" id="GO:0015074">
    <property type="term" value="P:DNA integration"/>
    <property type="evidence" value="ECO:0007669"/>
    <property type="project" value="UniProtKB-KW"/>
</dbReference>
<dbReference type="InterPro" id="IPR050090">
    <property type="entry name" value="Tyrosine_recombinase_XerCD"/>
</dbReference>
<dbReference type="PANTHER" id="PTHR30349">
    <property type="entry name" value="PHAGE INTEGRASE-RELATED"/>
    <property type="match status" value="1"/>
</dbReference>
<evidence type="ECO:0000313" key="9">
    <source>
        <dbReference type="Proteomes" id="UP000095431"/>
    </source>
</evidence>
<comment type="similarity">
    <text evidence="2">Belongs to the 'phage' integrase family.</text>
</comment>
<dbReference type="InterPro" id="IPR013762">
    <property type="entry name" value="Integrase-like_cat_sf"/>
</dbReference>
<dbReference type="EMBL" id="CYZN01000013">
    <property type="protein sequence ID" value="CUO21592.1"/>
    <property type="molecule type" value="Genomic_DNA"/>
</dbReference>
<feature type="domain" description="Tyr recombinase" evidence="7">
    <location>
        <begin position="200"/>
        <end position="430"/>
    </location>
</feature>
<feature type="region of interest" description="Disordered" evidence="6">
    <location>
        <begin position="441"/>
        <end position="463"/>
    </location>
</feature>
<dbReference type="PANTHER" id="PTHR30349:SF41">
    <property type="entry name" value="INTEGRASE_RECOMBINASE PROTEIN MJ0367-RELATED"/>
    <property type="match status" value="1"/>
</dbReference>
<evidence type="ECO:0000256" key="2">
    <source>
        <dbReference type="ARBA" id="ARBA00008857"/>
    </source>
</evidence>
<evidence type="ECO:0000313" key="8">
    <source>
        <dbReference type="EMBL" id="CUO21592.1"/>
    </source>
</evidence>
<dbReference type="GO" id="GO:0006310">
    <property type="term" value="P:DNA recombination"/>
    <property type="evidence" value="ECO:0007669"/>
    <property type="project" value="UniProtKB-KW"/>
</dbReference>
<evidence type="ECO:0000256" key="1">
    <source>
        <dbReference type="ARBA" id="ARBA00003283"/>
    </source>
</evidence>
<proteinExistence type="inferred from homology"/>
<evidence type="ECO:0000256" key="3">
    <source>
        <dbReference type="ARBA" id="ARBA00022908"/>
    </source>
</evidence>
<comment type="function">
    <text evidence="1">Site-specific tyrosine recombinase, which acts by catalyzing the cutting and rejoining of the recombining DNA molecules.</text>
</comment>
<dbReference type="InterPro" id="IPR010998">
    <property type="entry name" value="Integrase_recombinase_N"/>
</dbReference>
<dbReference type="GO" id="GO:0003677">
    <property type="term" value="F:DNA binding"/>
    <property type="evidence" value="ECO:0007669"/>
    <property type="project" value="UniProtKB-KW"/>
</dbReference>
<dbReference type="Pfam" id="PF14659">
    <property type="entry name" value="Phage_int_SAM_3"/>
    <property type="match status" value="1"/>
</dbReference>
<keyword evidence="5" id="KW-0233">DNA recombination</keyword>
<accession>A0A174D791</accession>
<dbReference type="RefSeq" id="WP_055200600.1">
    <property type="nucleotide sequence ID" value="NZ_BTHH01000017.1"/>
</dbReference>
<dbReference type="Pfam" id="PF00589">
    <property type="entry name" value="Phage_integrase"/>
    <property type="match status" value="1"/>
</dbReference>
<dbReference type="Proteomes" id="UP000095431">
    <property type="component" value="Unassembled WGS sequence"/>
</dbReference>
<evidence type="ECO:0000259" key="7">
    <source>
        <dbReference type="PROSITE" id="PS51898"/>
    </source>
</evidence>
<name>A0A174D791_9FIRM</name>
<dbReference type="InterPro" id="IPR002104">
    <property type="entry name" value="Integrase_catalytic"/>
</dbReference>
<keyword evidence="3" id="KW-0229">DNA integration</keyword>
<dbReference type="CDD" id="cd01189">
    <property type="entry name" value="INT_ICEBs1_C_like"/>
    <property type="match status" value="1"/>
</dbReference>
<dbReference type="InterPro" id="IPR004107">
    <property type="entry name" value="Integrase_SAM-like_N"/>
</dbReference>
<evidence type="ECO:0000256" key="6">
    <source>
        <dbReference type="SAM" id="MobiDB-lite"/>
    </source>
</evidence>
<dbReference type="Gene3D" id="1.10.443.10">
    <property type="entry name" value="Intergrase catalytic core"/>
    <property type="match status" value="1"/>
</dbReference>
<dbReference type="Gene3D" id="1.10.150.130">
    <property type="match status" value="1"/>
</dbReference>
<feature type="compositionally biased region" description="Polar residues" evidence="6">
    <location>
        <begin position="441"/>
        <end position="460"/>
    </location>
</feature>
<evidence type="ECO:0000256" key="5">
    <source>
        <dbReference type="ARBA" id="ARBA00023172"/>
    </source>
</evidence>
<dbReference type="PROSITE" id="PS51898">
    <property type="entry name" value="TYR_RECOMBINASE"/>
    <property type="match status" value="1"/>
</dbReference>
<dbReference type="SUPFAM" id="SSF56349">
    <property type="entry name" value="DNA breaking-rejoining enzymes"/>
    <property type="match status" value="1"/>
</dbReference>
<dbReference type="AlphaFoldDB" id="A0A174D791"/>
<keyword evidence="4" id="KW-0238">DNA-binding</keyword>